<keyword evidence="9" id="KW-0539">Nucleus</keyword>
<dbReference type="InterPro" id="IPR037665">
    <property type="entry name" value="Nucleoporin_S59-like"/>
</dbReference>
<dbReference type="Proteomes" id="UP000249464">
    <property type="component" value="Unassembled WGS sequence"/>
</dbReference>
<dbReference type="GO" id="GO:0000973">
    <property type="term" value="P:post-transcriptional tethering of RNA polymerase II gene DNA at nuclear periphery"/>
    <property type="evidence" value="ECO:0007669"/>
    <property type="project" value="TreeGrafter"/>
</dbReference>
<keyword evidence="6" id="KW-0653">Protein transport</keyword>
<evidence type="ECO:0000313" key="13">
    <source>
        <dbReference type="Proteomes" id="UP000249464"/>
    </source>
</evidence>
<feature type="compositionally biased region" description="Low complexity" evidence="10">
    <location>
        <begin position="738"/>
        <end position="752"/>
    </location>
</feature>
<dbReference type="PANTHER" id="PTHR23198:SF6">
    <property type="entry name" value="NUCLEAR PORE COMPLEX PROTEIN NUP98-NUP96"/>
    <property type="match status" value="1"/>
</dbReference>
<keyword evidence="8" id="KW-0906">Nuclear pore complex</keyword>
<feature type="region of interest" description="Disordered" evidence="10">
    <location>
        <begin position="296"/>
        <end position="331"/>
    </location>
</feature>
<dbReference type="GO" id="GO:0006606">
    <property type="term" value="P:protein import into nucleus"/>
    <property type="evidence" value="ECO:0007669"/>
    <property type="project" value="TreeGrafter"/>
</dbReference>
<evidence type="ECO:0000256" key="8">
    <source>
        <dbReference type="ARBA" id="ARBA00023132"/>
    </source>
</evidence>
<evidence type="ECO:0000256" key="6">
    <source>
        <dbReference type="ARBA" id="ARBA00022927"/>
    </source>
</evidence>
<feature type="region of interest" description="Disordered" evidence="10">
    <location>
        <begin position="350"/>
        <end position="462"/>
    </location>
</feature>
<feature type="compositionally biased region" description="Low complexity" evidence="10">
    <location>
        <begin position="13"/>
        <end position="30"/>
    </location>
</feature>
<evidence type="ECO:0000256" key="2">
    <source>
        <dbReference type="ARBA" id="ARBA00008926"/>
    </source>
</evidence>
<dbReference type="GO" id="GO:0051028">
    <property type="term" value="P:mRNA transport"/>
    <property type="evidence" value="ECO:0007669"/>
    <property type="project" value="UniProtKB-KW"/>
</dbReference>
<dbReference type="Pfam" id="PF04096">
    <property type="entry name" value="Nucleoporin2"/>
    <property type="match status" value="1"/>
</dbReference>
<evidence type="ECO:0000256" key="7">
    <source>
        <dbReference type="ARBA" id="ARBA00023010"/>
    </source>
</evidence>
<dbReference type="InterPro" id="IPR025574">
    <property type="entry name" value="Nucleoporin_FG_rpt"/>
</dbReference>
<evidence type="ECO:0000256" key="10">
    <source>
        <dbReference type="SAM" id="MobiDB-lite"/>
    </source>
</evidence>
<dbReference type="GO" id="GO:0006405">
    <property type="term" value="P:RNA export from nucleus"/>
    <property type="evidence" value="ECO:0007669"/>
    <property type="project" value="TreeGrafter"/>
</dbReference>
<dbReference type="InterPro" id="IPR036903">
    <property type="entry name" value="Nup98_auto-Pept-S59_dom_sf"/>
</dbReference>
<feature type="region of interest" description="Disordered" evidence="10">
    <location>
        <begin position="531"/>
        <end position="663"/>
    </location>
</feature>
<dbReference type="AlphaFoldDB" id="A0A2X0P0K9"/>
<dbReference type="Pfam" id="PF13634">
    <property type="entry name" value="Nucleoporin_FG"/>
    <property type="match status" value="5"/>
</dbReference>
<dbReference type="STRING" id="796604.A0A2X0P0K9"/>
<feature type="compositionally biased region" description="Low complexity" evidence="10">
    <location>
        <begin position="386"/>
        <end position="409"/>
    </location>
</feature>
<dbReference type="FunFam" id="3.30.1610.10:FF:000003">
    <property type="entry name" value="Nucleoporin SONB, putative"/>
    <property type="match status" value="1"/>
</dbReference>
<dbReference type="FunFam" id="1.10.10.2360:FF:000001">
    <property type="entry name" value="Nuclear pore complex protein Nup98-Nup96"/>
    <property type="match status" value="1"/>
</dbReference>
<comment type="subcellular location">
    <subcellularLocation>
        <location evidence="1">Nucleus</location>
        <location evidence="1">Nuclear pore complex</location>
    </subcellularLocation>
</comment>
<dbReference type="GO" id="GO:0034398">
    <property type="term" value="P:telomere tethering at nuclear periphery"/>
    <property type="evidence" value="ECO:0007669"/>
    <property type="project" value="TreeGrafter"/>
</dbReference>
<feature type="region of interest" description="Disordered" evidence="10">
    <location>
        <begin position="1"/>
        <end position="78"/>
    </location>
</feature>
<evidence type="ECO:0000256" key="5">
    <source>
        <dbReference type="ARBA" id="ARBA00022816"/>
    </source>
</evidence>
<feature type="region of interest" description="Disordered" evidence="10">
    <location>
        <begin position="855"/>
        <end position="874"/>
    </location>
</feature>
<sequence length="1053" mass="105621">MFGGTSSFGGFGQQQQNQQQQQSQQQQQQQPGGLFGNTAGTFGSAFGQPQQANGAFGQPAAATPSFGGGFGAGNTTTPAFGQAASTSAFGAQPTGGLFGTQATPAANTGFSFEMSAGGGSTGFGAPTTSAAPASGGLFGAPKPAPSTFGGFAAAGQQQQQQPAPGGGLFGSKSDRQEPHRLRTSRRKSPLTSSTLVDRAGAAGGFGQQVQIAPGSGTAAVQYQPTTVMEPPKEEGKPDPPNQTPHQFQSICCMPPYSNYSFEELRLQDYQANRKTPTASTSAPSFGGAFGQTTATPAFGAAPAQGGGLFGSTTPGFGAAQPATNAFGQSQSQQQSGVLFGTAGTSAFGQPAQQSGGLFGGATSQPAQTGGLFGSTSTAGTTGGLFGQPQQQQQQQQAQPSFGGFGQAAAKPANTGFSFGATSTAPASGGLFGQTQQQPQQAGGLFGQPQQQAGATGGLFGQPAQNAGATGGFNFGDMRRCVDASQCTSSAAKPLFGSAPTASSAPAFGTSTAASAPKPAFSFGAAPAAGGSLFGTPAQQQPATNAFGATPSSGGSLFGGGGSTFGQPAAPQQQQNTSSLFGSGSGSLFGAPKPAAPTTGGGLFGGGSSTTPSLFGASQPQQQQQFQQPQQQQPGSLFGSTMLGGSSGFGQSTAPQQSQQPTAYATADDVNAYGANPLFQGSASRTSAPAVEEKKKPIFTSFRGTPVNRSATKITRLRGFGGSSLVSKPAGNGSPLSFGSSVGPNGSGSPSVGATPGSPAGGRSSPLRLVNGIGDDAALSPNAFVTRQSFKKLVIAPKHLNGGLGTGSSAPAGFNGSVASKNGGTRPKVSFDPAVETSSRDRGQLAESISSAAHESTFAGFEATPSKTSGTNGGSSLADDSFAAQVSTTPTGWPPRRSPASAASTPTKVGAYYTVPSLDALKKLPAASLRAVPDLVVGRVGYGRVAFKAPVDLTTLPSLDDLLGSIVVFEDRNCSVYPNDYDDDKPEVGQGLNVPATITLEKCWPLDKATRNPIKDPKHPKLSQHIKRLRGLEGTRYIDFSPEDGVWKFAVESF</sequence>
<gene>
    <name evidence="12" type="primary">BQ5605_C001g00671</name>
    <name evidence="12" type="ORF">BQ5605_C001G00671</name>
</gene>
<feature type="compositionally biased region" description="Low complexity" evidence="10">
    <location>
        <begin position="577"/>
        <end position="589"/>
    </location>
</feature>
<feature type="compositionally biased region" description="Gly residues" evidence="10">
    <location>
        <begin position="598"/>
        <end position="607"/>
    </location>
</feature>
<protein>
    <submittedName>
        <fullName evidence="12">BQ5605_C001g00671 protein</fullName>
    </submittedName>
</protein>
<feature type="domain" description="Peptidase S59" evidence="11">
    <location>
        <begin position="908"/>
        <end position="1053"/>
    </location>
</feature>
<proteinExistence type="inferred from homology"/>
<dbReference type="PROSITE" id="PS51434">
    <property type="entry name" value="NUP_C"/>
    <property type="match status" value="1"/>
</dbReference>
<dbReference type="Gene3D" id="1.10.10.2360">
    <property type="match status" value="1"/>
</dbReference>
<dbReference type="GO" id="GO:0017056">
    <property type="term" value="F:structural constituent of nuclear pore"/>
    <property type="evidence" value="ECO:0007669"/>
    <property type="project" value="InterPro"/>
</dbReference>
<organism evidence="12 13">
    <name type="scientific">Microbotryum silenes-dioicae</name>
    <dbReference type="NCBI Taxonomy" id="796604"/>
    <lineage>
        <taxon>Eukaryota</taxon>
        <taxon>Fungi</taxon>
        <taxon>Dikarya</taxon>
        <taxon>Basidiomycota</taxon>
        <taxon>Pucciniomycotina</taxon>
        <taxon>Microbotryomycetes</taxon>
        <taxon>Microbotryales</taxon>
        <taxon>Microbotryaceae</taxon>
        <taxon>Microbotryum</taxon>
    </lineage>
</organism>
<comment type="similarity">
    <text evidence="2">Belongs to the nucleoporin GLFG family.</text>
</comment>
<keyword evidence="13" id="KW-1185">Reference proteome</keyword>
<evidence type="ECO:0000256" key="9">
    <source>
        <dbReference type="ARBA" id="ARBA00023242"/>
    </source>
</evidence>
<evidence type="ECO:0000259" key="11">
    <source>
        <dbReference type="PROSITE" id="PS51434"/>
    </source>
</evidence>
<dbReference type="EMBL" id="FQNC01000043">
    <property type="protein sequence ID" value="SGY48613.1"/>
    <property type="molecule type" value="Genomic_DNA"/>
</dbReference>
<dbReference type="SUPFAM" id="SSF82215">
    <property type="entry name" value="C-terminal autoproteolytic domain of nucleoporin nup98"/>
    <property type="match status" value="1"/>
</dbReference>
<dbReference type="GO" id="GO:0044614">
    <property type="term" value="C:nuclear pore cytoplasmic filaments"/>
    <property type="evidence" value="ECO:0007669"/>
    <property type="project" value="TreeGrafter"/>
</dbReference>
<evidence type="ECO:0000313" key="12">
    <source>
        <dbReference type="EMBL" id="SGY48613.1"/>
    </source>
</evidence>
<keyword evidence="5" id="KW-0509">mRNA transport</keyword>
<accession>A0A2X0P0K9</accession>
<dbReference type="InterPro" id="IPR007230">
    <property type="entry name" value="Nup98_auto-Pept-S59_dom"/>
</dbReference>
<evidence type="ECO:0000256" key="4">
    <source>
        <dbReference type="ARBA" id="ARBA00022737"/>
    </source>
</evidence>
<feature type="compositionally biased region" description="Gly residues" evidence="10">
    <location>
        <begin position="1"/>
        <end position="12"/>
    </location>
</feature>
<feature type="compositionally biased region" description="Low complexity" evidence="10">
    <location>
        <begin position="432"/>
        <end position="453"/>
    </location>
</feature>
<dbReference type="GO" id="GO:0008139">
    <property type="term" value="F:nuclear localization sequence binding"/>
    <property type="evidence" value="ECO:0007669"/>
    <property type="project" value="TreeGrafter"/>
</dbReference>
<keyword evidence="7" id="KW-0811">Translocation</keyword>
<keyword evidence="4" id="KW-0677">Repeat</keyword>
<evidence type="ECO:0000256" key="1">
    <source>
        <dbReference type="ARBA" id="ARBA00004567"/>
    </source>
</evidence>
<feature type="compositionally biased region" description="Low complexity" evidence="10">
    <location>
        <begin position="148"/>
        <end position="163"/>
    </location>
</feature>
<feature type="compositionally biased region" description="Low complexity" evidence="10">
    <location>
        <begin position="650"/>
        <end position="662"/>
    </location>
</feature>
<feature type="region of interest" description="Disordered" evidence="10">
    <location>
        <begin position="215"/>
        <end position="247"/>
    </location>
</feature>
<reference evidence="12 13" key="1">
    <citation type="submission" date="2016-11" db="EMBL/GenBank/DDBJ databases">
        <authorList>
            <person name="Jaros S."/>
            <person name="Januszkiewicz K."/>
            <person name="Wedrychowicz H."/>
        </authorList>
    </citation>
    <scope>NUCLEOTIDE SEQUENCE [LARGE SCALE GENOMIC DNA]</scope>
</reference>
<evidence type="ECO:0000256" key="3">
    <source>
        <dbReference type="ARBA" id="ARBA00022448"/>
    </source>
</evidence>
<feature type="region of interest" description="Disordered" evidence="10">
    <location>
        <begin position="724"/>
        <end position="768"/>
    </location>
</feature>
<keyword evidence="3" id="KW-0813">Transport</keyword>
<feature type="compositionally biased region" description="Polar residues" evidence="10">
    <location>
        <begin position="414"/>
        <end position="425"/>
    </location>
</feature>
<name>A0A2X0P0K9_9BASI</name>
<feature type="region of interest" description="Disordered" evidence="10">
    <location>
        <begin position="805"/>
        <end position="848"/>
    </location>
</feature>
<dbReference type="Gene3D" id="3.30.1610.10">
    <property type="entry name" value="Peptidase S59, nucleoporin"/>
    <property type="match status" value="1"/>
</dbReference>
<feature type="compositionally biased region" description="Polar residues" evidence="10">
    <location>
        <begin position="350"/>
        <end position="367"/>
    </location>
</feature>
<feature type="region of interest" description="Disordered" evidence="10">
    <location>
        <begin position="134"/>
        <end position="194"/>
    </location>
</feature>
<dbReference type="GO" id="GO:0003723">
    <property type="term" value="F:RNA binding"/>
    <property type="evidence" value="ECO:0007669"/>
    <property type="project" value="TreeGrafter"/>
</dbReference>
<dbReference type="PANTHER" id="PTHR23198">
    <property type="entry name" value="NUCLEOPORIN"/>
    <property type="match status" value="1"/>
</dbReference>
<feature type="compositionally biased region" description="Low complexity" evidence="10">
    <location>
        <begin position="608"/>
        <end position="633"/>
    </location>
</feature>